<accession>A0A0M5MF93</accession>
<gene>
    <name evidence="1" type="ORF">CCON33237_1765</name>
</gene>
<evidence type="ECO:0000313" key="2">
    <source>
        <dbReference type="Proteomes" id="UP000066049"/>
    </source>
</evidence>
<dbReference type="AlphaFoldDB" id="A0A0M5MF93"/>
<sequence length="54" mass="6062">MTYTSFYLVALNLSTKTAQPQCSRPIKASVLCLFKVVKIVSVAYKFSSVFKIKI</sequence>
<evidence type="ECO:0000313" key="1">
    <source>
        <dbReference type="EMBL" id="ALF48405.1"/>
    </source>
</evidence>
<dbReference type="KEGG" id="ccoc:CCON33237_1765"/>
<dbReference type="Proteomes" id="UP000066049">
    <property type="component" value="Chromosome"/>
</dbReference>
<protein>
    <submittedName>
        <fullName evidence="1">Uncharacterized protein</fullName>
    </submittedName>
</protein>
<reference evidence="2" key="1">
    <citation type="submission" date="2015-08" db="EMBL/GenBank/DDBJ databases">
        <title>Comparative genomics of the Campylobacter concisus group.</title>
        <authorList>
            <person name="Miller W.G."/>
            <person name="Yee E."/>
            <person name="Chapman M.H."/>
            <person name="Huynh S."/>
            <person name="Bono J.L."/>
            <person name="On S.L.W."/>
            <person name="St Leger J."/>
            <person name="Foster G."/>
            <person name="Parker C.T."/>
        </authorList>
    </citation>
    <scope>NUCLEOTIDE SEQUENCE [LARGE SCALE GENOMIC DNA]</scope>
    <source>
        <strain evidence="2">ATCC 33237</strain>
    </source>
</reference>
<dbReference type="EMBL" id="CP012541">
    <property type="protein sequence ID" value="ALF48405.1"/>
    <property type="molecule type" value="Genomic_DNA"/>
</dbReference>
<organism evidence="1 2">
    <name type="scientific">Campylobacter concisus</name>
    <dbReference type="NCBI Taxonomy" id="199"/>
    <lineage>
        <taxon>Bacteria</taxon>
        <taxon>Pseudomonadati</taxon>
        <taxon>Campylobacterota</taxon>
        <taxon>Epsilonproteobacteria</taxon>
        <taxon>Campylobacterales</taxon>
        <taxon>Campylobacteraceae</taxon>
        <taxon>Campylobacter</taxon>
    </lineage>
</organism>
<name>A0A0M5MF93_9BACT</name>
<proteinExistence type="predicted"/>